<proteinExistence type="predicted"/>
<dbReference type="RefSeq" id="WP_103787836.1">
    <property type="nucleotide sequence ID" value="NZ_PQVF01000002.1"/>
</dbReference>
<reference evidence="2 3" key="1">
    <citation type="submission" date="2018-01" db="EMBL/GenBank/DDBJ databases">
        <authorList>
            <person name="Gaut B.S."/>
            <person name="Morton B.R."/>
            <person name="Clegg M.T."/>
            <person name="Duvall M.R."/>
        </authorList>
    </citation>
    <scope>NUCLEOTIDE SEQUENCE [LARGE SCALE GENOMIC DNA]</scope>
    <source>
        <strain evidence="2 3">HR-AV</strain>
    </source>
</reference>
<feature type="compositionally biased region" description="Polar residues" evidence="1">
    <location>
        <begin position="1"/>
        <end position="11"/>
    </location>
</feature>
<keyword evidence="3" id="KW-1185">Reference proteome</keyword>
<protein>
    <submittedName>
        <fullName evidence="2">Uncharacterized protein</fullName>
    </submittedName>
</protein>
<evidence type="ECO:0000256" key="1">
    <source>
        <dbReference type="SAM" id="MobiDB-lite"/>
    </source>
</evidence>
<dbReference type="OrthoDB" id="982713at2"/>
<gene>
    <name evidence="2" type="ORF">C3K47_04065</name>
</gene>
<evidence type="ECO:0000313" key="3">
    <source>
        <dbReference type="Proteomes" id="UP000236893"/>
    </source>
</evidence>
<comment type="caution">
    <text evidence="2">The sequence shown here is derived from an EMBL/GenBank/DDBJ whole genome shotgun (WGS) entry which is preliminary data.</text>
</comment>
<organism evidence="2 3">
    <name type="scientific">Solitalea longa</name>
    <dbReference type="NCBI Taxonomy" id="2079460"/>
    <lineage>
        <taxon>Bacteria</taxon>
        <taxon>Pseudomonadati</taxon>
        <taxon>Bacteroidota</taxon>
        <taxon>Sphingobacteriia</taxon>
        <taxon>Sphingobacteriales</taxon>
        <taxon>Sphingobacteriaceae</taxon>
        <taxon>Solitalea</taxon>
    </lineage>
</organism>
<accession>A0A2S5A8G1</accession>
<dbReference type="AlphaFoldDB" id="A0A2S5A8G1"/>
<dbReference type="Proteomes" id="UP000236893">
    <property type="component" value="Unassembled WGS sequence"/>
</dbReference>
<sequence>MTETFTQQNPKTELHTQETSEEAEMMEKSLAAEEAYTEGYENLVSIKEALNQFLVEPGQHTVENILKYSNSTRK</sequence>
<feature type="region of interest" description="Disordered" evidence="1">
    <location>
        <begin position="1"/>
        <end position="28"/>
    </location>
</feature>
<dbReference type="EMBL" id="PQVF01000002">
    <property type="protein sequence ID" value="POY38579.1"/>
    <property type="molecule type" value="Genomic_DNA"/>
</dbReference>
<name>A0A2S5A8G1_9SPHI</name>
<evidence type="ECO:0000313" key="2">
    <source>
        <dbReference type="EMBL" id="POY38579.1"/>
    </source>
</evidence>